<feature type="compositionally biased region" description="Basic and acidic residues" evidence="1">
    <location>
        <begin position="84"/>
        <end position="102"/>
    </location>
</feature>
<evidence type="ECO:0000313" key="2">
    <source>
        <dbReference type="EMBL" id="MPM01306.1"/>
    </source>
</evidence>
<feature type="region of interest" description="Disordered" evidence="1">
    <location>
        <begin position="156"/>
        <end position="175"/>
    </location>
</feature>
<evidence type="ECO:0000256" key="1">
    <source>
        <dbReference type="SAM" id="MobiDB-lite"/>
    </source>
</evidence>
<gene>
    <name evidence="2" type="ORF">SDC9_47545</name>
</gene>
<sequence>MKDTSFRWSFFRDSGPFLELLLVDLAGPHHDADEVQGGYVLADDLDDGGDDGGYESPHHAPDEAPEEQGDEHHDGTEVQPVPHDFGRDEVADGHLDGQEDQGCDDRRHVARVELHQCHQDRRNGGHDGTHRGDEVQDEGQYAPGHRKVHLEVFEGEPHQEPRHGADESKGAQVPPYLERDGAENAFHFFGSARREGLLKLVVEVGSAEKEKDEEHDHHDEFGNDSDEGARQFDEIPPDGDAPVYGRPEVGRKFKIDREGFSYFEEPGVVLRERLGEGEDPGIEKESAEDADAEEKRQNHDDVEKCGDFQPGEKPDDRTEEIGKEPCDDQRNEYRLGKVEDQPRGHDGDDAYETDDDLEVPHSIHSLEKAFVPILQEDRLLGRRFFPFLRKTFTCRGKNRLPRSPKKGRGAENPFGYFRSPLIVSRMVPTVSGRPPGWPGQGCPLHGQGLPARYILLWSG</sequence>
<name>A0A644WBV1_9ZZZZ</name>
<feature type="compositionally biased region" description="Basic and acidic residues" evidence="1">
    <location>
        <begin position="208"/>
        <end position="233"/>
    </location>
</feature>
<protein>
    <submittedName>
        <fullName evidence="2">Uncharacterized protein</fullName>
    </submittedName>
</protein>
<dbReference type="EMBL" id="VSSQ01000787">
    <property type="protein sequence ID" value="MPM01306.1"/>
    <property type="molecule type" value="Genomic_DNA"/>
</dbReference>
<organism evidence="2">
    <name type="scientific">bioreactor metagenome</name>
    <dbReference type="NCBI Taxonomy" id="1076179"/>
    <lineage>
        <taxon>unclassified sequences</taxon>
        <taxon>metagenomes</taxon>
        <taxon>ecological metagenomes</taxon>
    </lineage>
</organism>
<accession>A0A644WBV1</accession>
<reference evidence="2" key="1">
    <citation type="submission" date="2019-08" db="EMBL/GenBank/DDBJ databases">
        <authorList>
            <person name="Kucharzyk K."/>
            <person name="Murdoch R.W."/>
            <person name="Higgins S."/>
            <person name="Loffler F."/>
        </authorList>
    </citation>
    <scope>NUCLEOTIDE SEQUENCE</scope>
</reference>
<feature type="region of interest" description="Disordered" evidence="1">
    <location>
        <begin position="208"/>
        <end position="247"/>
    </location>
</feature>
<feature type="region of interest" description="Disordered" evidence="1">
    <location>
        <begin position="116"/>
        <end position="142"/>
    </location>
</feature>
<feature type="compositionally biased region" description="Basic and acidic residues" evidence="1">
    <location>
        <begin position="156"/>
        <end position="169"/>
    </location>
</feature>
<proteinExistence type="predicted"/>
<comment type="caution">
    <text evidence="2">The sequence shown here is derived from an EMBL/GenBank/DDBJ whole genome shotgun (WGS) entry which is preliminary data.</text>
</comment>
<feature type="region of interest" description="Disordered" evidence="1">
    <location>
        <begin position="37"/>
        <end position="102"/>
    </location>
</feature>
<feature type="region of interest" description="Disordered" evidence="1">
    <location>
        <begin position="271"/>
        <end position="355"/>
    </location>
</feature>
<feature type="compositionally biased region" description="Basic and acidic residues" evidence="1">
    <location>
        <begin position="271"/>
        <end position="348"/>
    </location>
</feature>
<feature type="compositionally biased region" description="Acidic residues" evidence="1">
    <location>
        <begin position="43"/>
        <end position="53"/>
    </location>
</feature>
<dbReference type="AlphaFoldDB" id="A0A644WBV1"/>
<feature type="compositionally biased region" description="Basic and acidic residues" evidence="1">
    <location>
        <begin position="116"/>
        <end position="134"/>
    </location>
</feature>